<reference evidence="3 4" key="1">
    <citation type="journal article" date="2019" name="Int. J. Syst. Evol. Microbiol.">
        <title>The Global Catalogue of Microorganisms (GCM) 10K type strain sequencing project: providing services to taxonomists for standard genome sequencing and annotation.</title>
        <authorList>
            <consortium name="The Broad Institute Genomics Platform"/>
            <consortium name="The Broad Institute Genome Sequencing Center for Infectious Disease"/>
            <person name="Wu L."/>
            <person name="Ma J."/>
        </authorList>
    </citation>
    <scope>NUCLEOTIDE SEQUENCE [LARGE SCALE GENOMIC DNA]</scope>
    <source>
        <strain evidence="3 4">JCM 15900</strain>
    </source>
</reference>
<evidence type="ECO:0008006" key="5">
    <source>
        <dbReference type="Google" id="ProtNLM"/>
    </source>
</evidence>
<name>A0ABN2WSN7_9MICO</name>
<dbReference type="Proteomes" id="UP001500984">
    <property type="component" value="Unassembled WGS sequence"/>
</dbReference>
<evidence type="ECO:0000313" key="3">
    <source>
        <dbReference type="EMBL" id="GAA2098180.1"/>
    </source>
</evidence>
<proteinExistence type="predicted"/>
<evidence type="ECO:0000256" key="2">
    <source>
        <dbReference type="SAM" id="SignalP"/>
    </source>
</evidence>
<feature type="region of interest" description="Disordered" evidence="1">
    <location>
        <begin position="33"/>
        <end position="101"/>
    </location>
</feature>
<keyword evidence="4" id="KW-1185">Reference proteome</keyword>
<evidence type="ECO:0000313" key="4">
    <source>
        <dbReference type="Proteomes" id="UP001500984"/>
    </source>
</evidence>
<organism evidence="3 4">
    <name type="scientific">Brevibacterium salitolerans</name>
    <dbReference type="NCBI Taxonomy" id="1403566"/>
    <lineage>
        <taxon>Bacteria</taxon>
        <taxon>Bacillati</taxon>
        <taxon>Actinomycetota</taxon>
        <taxon>Actinomycetes</taxon>
        <taxon>Micrococcales</taxon>
        <taxon>Brevibacteriaceae</taxon>
        <taxon>Brevibacterium</taxon>
    </lineage>
</organism>
<accession>A0ABN2WSN7</accession>
<keyword evidence="2" id="KW-0732">Signal</keyword>
<dbReference type="PROSITE" id="PS51257">
    <property type="entry name" value="PROKAR_LIPOPROTEIN"/>
    <property type="match status" value="1"/>
</dbReference>
<comment type="caution">
    <text evidence="3">The sequence shown here is derived from an EMBL/GenBank/DDBJ whole genome shotgun (WGS) entry which is preliminary data.</text>
</comment>
<dbReference type="EMBL" id="BAAAPZ010000007">
    <property type="protein sequence ID" value="GAA2098180.1"/>
    <property type="molecule type" value="Genomic_DNA"/>
</dbReference>
<protein>
    <recommendedName>
        <fullName evidence="5">DUF4333 domain-containing protein</fullName>
    </recommendedName>
</protein>
<feature type="signal peptide" evidence="2">
    <location>
        <begin position="1"/>
        <end position="24"/>
    </location>
</feature>
<gene>
    <name evidence="3" type="ORF">GCM10009823_19340</name>
</gene>
<evidence type="ECO:0000256" key="1">
    <source>
        <dbReference type="SAM" id="MobiDB-lite"/>
    </source>
</evidence>
<dbReference type="RefSeq" id="WP_344337014.1">
    <property type="nucleotide sequence ID" value="NZ_BAAAPZ010000007.1"/>
</dbReference>
<sequence length="173" mass="17448">MRTLRTAKTLSVLGGLAAALSLSACGMTVSFDEPAPEETAAPSEDGAADGTTDRSVPAADQPTTESEEGDGSGTGAGTDDAGGSGGAGFSLDEDGTGVIPADILEEDIREAYANQGTTIEAVECSNDMHVWNETGSSSCTVTAGGEEHYGVAKVVSVSGQQVEYELEFAGVDF</sequence>
<feature type="chain" id="PRO_5045825212" description="DUF4333 domain-containing protein" evidence="2">
    <location>
        <begin position="25"/>
        <end position="173"/>
    </location>
</feature>
<feature type="compositionally biased region" description="Gly residues" evidence="1">
    <location>
        <begin position="71"/>
        <end position="88"/>
    </location>
</feature>